<dbReference type="EMBL" id="OMOR01000001">
    <property type="protein sequence ID" value="SPH20649.1"/>
    <property type="molecule type" value="Genomic_DNA"/>
</dbReference>
<sequence length="89" mass="9883">MGALVKWVIGGAIVVGIGFWVAKGVERQNVRDCLAEQSQRYGIAQGHDVYLTDVIEVNIHRSYPDGTATRFVKYLVQGSQNLQSTTCLW</sequence>
<name>A0A2R8BC55_9RHOB</name>
<protein>
    <submittedName>
        <fullName evidence="2">Uncharacterized protein</fullName>
    </submittedName>
</protein>
<evidence type="ECO:0000256" key="1">
    <source>
        <dbReference type="SAM" id="Phobius"/>
    </source>
</evidence>
<keyword evidence="1" id="KW-1133">Transmembrane helix</keyword>
<dbReference type="Proteomes" id="UP000244880">
    <property type="component" value="Unassembled WGS sequence"/>
</dbReference>
<gene>
    <name evidence="2" type="ORF">ASD8599_01388</name>
</gene>
<proteinExistence type="predicted"/>
<evidence type="ECO:0000313" key="2">
    <source>
        <dbReference type="EMBL" id="SPH20649.1"/>
    </source>
</evidence>
<dbReference type="RefSeq" id="WP_108827827.1">
    <property type="nucleotide sequence ID" value="NZ_OMOR01000001.1"/>
</dbReference>
<keyword evidence="1" id="KW-0812">Transmembrane</keyword>
<keyword evidence="1" id="KW-0472">Membrane</keyword>
<dbReference type="OrthoDB" id="9961496at2"/>
<dbReference type="AlphaFoldDB" id="A0A2R8BC55"/>
<accession>A0A2R8BC55</accession>
<feature type="transmembrane region" description="Helical" evidence="1">
    <location>
        <begin position="6"/>
        <end position="22"/>
    </location>
</feature>
<organism evidence="2 3">
    <name type="scientific">Ascidiaceihabitans donghaensis</name>
    <dbReference type="NCBI Taxonomy" id="1510460"/>
    <lineage>
        <taxon>Bacteria</taxon>
        <taxon>Pseudomonadati</taxon>
        <taxon>Pseudomonadota</taxon>
        <taxon>Alphaproteobacteria</taxon>
        <taxon>Rhodobacterales</taxon>
        <taxon>Paracoccaceae</taxon>
        <taxon>Ascidiaceihabitans</taxon>
    </lineage>
</organism>
<evidence type="ECO:0000313" key="3">
    <source>
        <dbReference type="Proteomes" id="UP000244880"/>
    </source>
</evidence>
<reference evidence="2 3" key="1">
    <citation type="submission" date="2018-03" db="EMBL/GenBank/DDBJ databases">
        <authorList>
            <person name="Keele B.F."/>
        </authorList>
    </citation>
    <scope>NUCLEOTIDE SEQUENCE [LARGE SCALE GENOMIC DNA]</scope>
    <source>
        <strain evidence="2 3">CECT 8599</strain>
    </source>
</reference>
<keyword evidence="3" id="KW-1185">Reference proteome</keyword>